<evidence type="ECO:0000256" key="9">
    <source>
        <dbReference type="HAMAP-Rule" id="MF_01471"/>
    </source>
</evidence>
<evidence type="ECO:0000313" key="11">
    <source>
        <dbReference type="Proteomes" id="UP000196573"/>
    </source>
</evidence>
<keyword evidence="7 9" id="KW-0460">Magnesium</keyword>
<dbReference type="InterPro" id="IPR019199">
    <property type="entry name" value="Virulence_VapD/CRISPR_Cas2"/>
</dbReference>
<dbReference type="EMBL" id="FWPT01000003">
    <property type="protein sequence ID" value="SMA42933.1"/>
    <property type="molecule type" value="Genomic_DNA"/>
</dbReference>
<dbReference type="GO" id="GO:0046872">
    <property type="term" value="F:metal ion binding"/>
    <property type="evidence" value="ECO:0007669"/>
    <property type="project" value="UniProtKB-UniRule"/>
</dbReference>
<evidence type="ECO:0000256" key="4">
    <source>
        <dbReference type="ARBA" id="ARBA00022723"/>
    </source>
</evidence>
<dbReference type="GO" id="GO:0051607">
    <property type="term" value="P:defense response to virus"/>
    <property type="evidence" value="ECO:0007669"/>
    <property type="project" value="UniProtKB-UniRule"/>
</dbReference>
<comment type="cofactor">
    <cofactor evidence="1 9">
        <name>Mg(2+)</name>
        <dbReference type="ChEBI" id="CHEBI:18420"/>
    </cofactor>
</comment>
<evidence type="ECO:0000256" key="5">
    <source>
        <dbReference type="ARBA" id="ARBA00022759"/>
    </source>
</evidence>
<dbReference type="EC" id="3.1.-.-" evidence="9"/>
<keyword evidence="11" id="KW-1185">Reference proteome</keyword>
<dbReference type="Proteomes" id="UP000196573">
    <property type="component" value="Unassembled WGS sequence"/>
</dbReference>
<keyword evidence="3 9" id="KW-0540">Nuclease</keyword>
<feature type="binding site" evidence="9">
    <location>
        <position position="12"/>
    </location>
    <ligand>
        <name>Mg(2+)</name>
        <dbReference type="ChEBI" id="CHEBI:18420"/>
        <note>catalytic</note>
    </ligand>
</feature>
<organism evidence="10 11">
    <name type="scientific">Parendozoicomonas haliclonae</name>
    <dbReference type="NCBI Taxonomy" id="1960125"/>
    <lineage>
        <taxon>Bacteria</taxon>
        <taxon>Pseudomonadati</taxon>
        <taxon>Pseudomonadota</taxon>
        <taxon>Gammaproteobacteria</taxon>
        <taxon>Oceanospirillales</taxon>
        <taxon>Endozoicomonadaceae</taxon>
        <taxon>Parendozoicomonas</taxon>
    </lineage>
</organism>
<dbReference type="InterPro" id="IPR021127">
    <property type="entry name" value="CRISPR_associated_Cas2"/>
</dbReference>
<reference evidence="10 11" key="1">
    <citation type="submission" date="2017-03" db="EMBL/GenBank/DDBJ databases">
        <authorList>
            <person name="Afonso C.L."/>
            <person name="Miller P.J."/>
            <person name="Scott M.A."/>
            <person name="Spackman E."/>
            <person name="Goraichik I."/>
            <person name="Dimitrov K.M."/>
            <person name="Suarez D.L."/>
            <person name="Swayne D.E."/>
        </authorList>
    </citation>
    <scope>NUCLEOTIDE SEQUENCE [LARGE SCALE GENOMIC DNA]</scope>
    <source>
        <strain evidence="10">SB41UT1</strain>
    </source>
</reference>
<evidence type="ECO:0000256" key="6">
    <source>
        <dbReference type="ARBA" id="ARBA00022801"/>
    </source>
</evidence>
<evidence type="ECO:0000313" key="10">
    <source>
        <dbReference type="EMBL" id="SMA42933.1"/>
    </source>
</evidence>
<dbReference type="Gene3D" id="3.30.70.240">
    <property type="match status" value="1"/>
</dbReference>
<dbReference type="OrthoDB" id="7066113at2"/>
<evidence type="ECO:0000256" key="3">
    <source>
        <dbReference type="ARBA" id="ARBA00022722"/>
    </source>
</evidence>
<accession>A0A1X7AK36</accession>
<keyword evidence="5 9" id="KW-0255">Endonuclease</keyword>
<evidence type="ECO:0000256" key="1">
    <source>
        <dbReference type="ARBA" id="ARBA00001946"/>
    </source>
</evidence>
<evidence type="ECO:0000256" key="7">
    <source>
        <dbReference type="ARBA" id="ARBA00022842"/>
    </source>
</evidence>
<dbReference type="GO" id="GO:0004521">
    <property type="term" value="F:RNA endonuclease activity"/>
    <property type="evidence" value="ECO:0007669"/>
    <property type="project" value="InterPro"/>
</dbReference>
<sequence>MGTRDEMLAAYDVTNNKNRNKLVDQLKDLGLVPIQKSVMWGYLSKAEQSAVMRIYEELLEKTDRAFLIRANLTKQLNKFAGTVPTDIKEPQAYDIL</sequence>
<evidence type="ECO:0000256" key="8">
    <source>
        <dbReference type="ARBA" id="ARBA00023118"/>
    </source>
</evidence>
<dbReference type="GO" id="GO:0043571">
    <property type="term" value="P:maintenance of CRISPR repeat elements"/>
    <property type="evidence" value="ECO:0007669"/>
    <property type="project" value="UniProtKB-UniRule"/>
</dbReference>
<comment type="similarity">
    <text evidence="2 9">Belongs to the CRISPR-associated endoribonuclease Cas2 protein family.</text>
</comment>
<dbReference type="AlphaFoldDB" id="A0A1X7AK36"/>
<evidence type="ECO:0000256" key="2">
    <source>
        <dbReference type="ARBA" id="ARBA00009959"/>
    </source>
</evidence>
<dbReference type="RefSeq" id="WP_087108491.1">
    <property type="nucleotide sequence ID" value="NZ_CBCSCN010000008.1"/>
</dbReference>
<name>A0A1X7AK36_9GAMM</name>
<gene>
    <name evidence="9 10" type="primary">cas2</name>
    <name evidence="10" type="ORF">EHSB41UT_01528</name>
</gene>
<comment type="subunit">
    <text evidence="9">Homodimer, forms a heterotetramer with a Cas1 homodimer.</text>
</comment>
<proteinExistence type="inferred from homology"/>
<keyword evidence="6 9" id="KW-0378">Hydrolase</keyword>
<protein>
    <recommendedName>
        <fullName evidence="9">CRISPR-associated endoribonuclease Cas2</fullName>
        <ecNumber evidence="9">3.1.-.-</ecNumber>
    </recommendedName>
</protein>
<comment type="function">
    <text evidence="9">CRISPR (clustered regularly interspaced short palindromic repeat), is an adaptive immune system that provides protection against mobile genetic elements (viruses, transposable elements and conjugative plasmids). CRISPR clusters contain sequences complementary to antecedent mobile elements and target invading nucleic acids. CRISPR clusters are transcribed and processed into CRISPR RNA (crRNA). Functions as a ssRNA-specific endoribonuclease. Involved in the integration of spacer DNA into the CRISPR cassette.</text>
</comment>
<dbReference type="GO" id="GO:0016787">
    <property type="term" value="F:hydrolase activity"/>
    <property type="evidence" value="ECO:0007669"/>
    <property type="project" value="UniProtKB-KW"/>
</dbReference>
<dbReference type="CDD" id="cd09725">
    <property type="entry name" value="Cas2_I_II_III"/>
    <property type="match status" value="1"/>
</dbReference>
<dbReference type="SUPFAM" id="SSF143430">
    <property type="entry name" value="TTP0101/SSO1404-like"/>
    <property type="match status" value="1"/>
</dbReference>
<keyword evidence="4 9" id="KW-0479">Metal-binding</keyword>
<dbReference type="Pfam" id="PF09827">
    <property type="entry name" value="CRISPR_Cas2"/>
    <property type="match status" value="1"/>
</dbReference>
<keyword evidence="8 9" id="KW-0051">Antiviral defense</keyword>
<dbReference type="HAMAP" id="MF_01471">
    <property type="entry name" value="Cas2"/>
    <property type="match status" value="1"/>
</dbReference>